<dbReference type="SUPFAM" id="SSF81301">
    <property type="entry name" value="Nucleotidyltransferase"/>
    <property type="match status" value="1"/>
</dbReference>
<dbReference type="Proteomes" id="UP000677611">
    <property type="component" value="Unassembled WGS sequence"/>
</dbReference>
<sequence>MSNLLKSELGNISDDIFVQGSRVGGNTKLTSDIDIGVRVSKEQFEGLVKKYFGTPNPGSVKERTMLHALESGKIQAGEANVSIILERGKFDNPPYIPIK</sequence>
<gene>
    <name evidence="1" type="ORF">J4P90_19675</name>
</gene>
<evidence type="ECO:0000313" key="2">
    <source>
        <dbReference type="Proteomes" id="UP000677611"/>
    </source>
</evidence>
<dbReference type="EMBL" id="JAGDQJ010000024">
    <property type="protein sequence ID" value="MBO1627412.1"/>
    <property type="molecule type" value="Genomic_DNA"/>
</dbReference>
<dbReference type="InterPro" id="IPR043519">
    <property type="entry name" value="NT_sf"/>
</dbReference>
<organism evidence="1 2">
    <name type="scientific">Bacillus arachidis</name>
    <dbReference type="NCBI Taxonomy" id="2819290"/>
    <lineage>
        <taxon>Bacteria</taxon>
        <taxon>Bacillati</taxon>
        <taxon>Bacillota</taxon>
        <taxon>Bacilli</taxon>
        <taxon>Bacillales</taxon>
        <taxon>Bacillaceae</taxon>
        <taxon>Bacillus</taxon>
    </lineage>
</organism>
<proteinExistence type="predicted"/>
<reference evidence="1 2" key="1">
    <citation type="submission" date="2021-03" db="EMBL/GenBank/DDBJ databases">
        <title>Identification of novel Bacillus strains.</title>
        <authorList>
            <person name="Xiao Z."/>
            <person name="Li Y."/>
            <person name="Shen J."/>
        </authorList>
    </citation>
    <scope>NUCLEOTIDE SEQUENCE [LARGE SCALE GENOMIC DNA]</scope>
    <source>
        <strain evidence="1 2">SY8</strain>
    </source>
</reference>
<dbReference type="RefSeq" id="WP_208018747.1">
    <property type="nucleotide sequence ID" value="NZ_JAGDQJ010000024.1"/>
</dbReference>
<evidence type="ECO:0000313" key="1">
    <source>
        <dbReference type="EMBL" id="MBO1627412.1"/>
    </source>
</evidence>
<evidence type="ECO:0008006" key="3">
    <source>
        <dbReference type="Google" id="ProtNLM"/>
    </source>
</evidence>
<protein>
    <recommendedName>
        <fullName evidence="3">Nucleotidyltransferase domain-containing protein</fullName>
    </recommendedName>
</protein>
<keyword evidence="2" id="KW-1185">Reference proteome</keyword>
<comment type="caution">
    <text evidence="1">The sequence shown here is derived from an EMBL/GenBank/DDBJ whole genome shotgun (WGS) entry which is preliminary data.</text>
</comment>
<accession>A0ABS3P2K9</accession>
<name>A0ABS3P2K9_9BACI</name>